<gene>
    <name evidence="1" type="ORF">C5L39_10170</name>
</gene>
<name>A0A3M8K5A1_9CORY</name>
<proteinExistence type="predicted"/>
<accession>A0A3M8K5A1</accession>
<protein>
    <submittedName>
        <fullName evidence="1">Uncharacterized protein</fullName>
    </submittedName>
</protein>
<comment type="caution">
    <text evidence="1">The sequence shown here is derived from an EMBL/GenBank/DDBJ whole genome shotgun (WGS) entry which is preliminary data.</text>
</comment>
<evidence type="ECO:0000313" key="2">
    <source>
        <dbReference type="Proteomes" id="UP000266975"/>
    </source>
</evidence>
<reference evidence="1 2" key="1">
    <citation type="submission" date="2018-02" db="EMBL/GenBank/DDBJ databases">
        <title>Corynebacterium alimpuense sp. nov., a marine obligate actinomycete isolated from sediments of Valparaiso bay, Chile.</title>
        <authorList>
            <person name="Claverias F."/>
            <person name="Gonzales-Siles L."/>
            <person name="Salva-Serra F."/>
            <person name="Inganaes E."/>
            <person name="Molin K."/>
            <person name="Cumsille A."/>
            <person name="Undabarrena A."/>
            <person name="Couve E."/>
            <person name="Moore E.R.B."/>
            <person name="Gomila M."/>
            <person name="Camara B."/>
        </authorList>
    </citation>
    <scope>NUCLEOTIDE SEQUENCE [LARGE SCALE GENOMIC DNA]</scope>
    <source>
        <strain evidence="1 2">CCUG 69366</strain>
    </source>
</reference>
<organism evidence="1 2">
    <name type="scientific">Corynebacterium alimapuense</name>
    <dbReference type="NCBI Taxonomy" id="1576874"/>
    <lineage>
        <taxon>Bacteria</taxon>
        <taxon>Bacillati</taxon>
        <taxon>Actinomycetota</taxon>
        <taxon>Actinomycetes</taxon>
        <taxon>Mycobacteriales</taxon>
        <taxon>Corynebacteriaceae</taxon>
        <taxon>Corynebacterium</taxon>
    </lineage>
</organism>
<evidence type="ECO:0000313" key="1">
    <source>
        <dbReference type="EMBL" id="RNE48280.1"/>
    </source>
</evidence>
<dbReference type="SUPFAM" id="SSF159941">
    <property type="entry name" value="MM3350-like"/>
    <property type="match status" value="1"/>
</dbReference>
<dbReference type="Proteomes" id="UP000266975">
    <property type="component" value="Unassembled WGS sequence"/>
</dbReference>
<dbReference type="InterPro" id="IPR024047">
    <property type="entry name" value="MM3350-like_sf"/>
</dbReference>
<dbReference type="EMBL" id="PTJO01000006">
    <property type="protein sequence ID" value="RNE48280.1"/>
    <property type="molecule type" value="Genomic_DNA"/>
</dbReference>
<keyword evidence="2" id="KW-1185">Reference proteome</keyword>
<sequence length="286" mass="31259">MTAARERKQRQPRTVILQTSNVRADEEVHRQIGLKDALHLADLHEALVISFGLSKELGSAPWYFSAVNDRESRLDAGDPVHRHLAAEGDAVAYHFGLWDIAIVAVESYPRDAGTPRALCIGGSGDFGGVEFDLAEINAELTGTATTREVLTATKAEVRELIDRSGIFDFVPLLQALDLTREVILPVPKVETLRGLPVENDRVGRDAFWTVMLAISCMSDDQLADEILESTMSSLGWENDDGTALTGAETRALCAESLRQLASVGGYGTDALSPVDRLDIYRELLRV</sequence>
<dbReference type="AlphaFoldDB" id="A0A3M8K5A1"/>
<dbReference type="OrthoDB" id="4426135at2"/>